<dbReference type="Proteomes" id="UP000199752">
    <property type="component" value="Chromosome 6"/>
</dbReference>
<name>A0A0S4TGX4_CRYHO</name>
<sequence length="260" mass="29453">MESEPVINQVLEEIKQSIILINESLGSEKYDISSLSNLSLSTILDICDVRIVDELPPIQTRTEDLLVIPYENSQENLSISQIHNRSSSYIIVTSPNPVSTQNEAIGGASWTYYDDCESTSEGSFLTEDEDDDGTSDSEVDMSDLDRSFKNSSGINLERSDDLLHKGGNCNSFIEKFGRNHLNDSSNNEHFKEVFPISFRTNIPLLCESFVDNQENSMSIPIDSTNILKRQLVKEINEEERNFKMVKYDSQLPIGRDQVFY</sequence>
<organism evidence="2">
    <name type="scientific">Cryptosporidium hominis</name>
    <dbReference type="NCBI Taxonomy" id="237895"/>
    <lineage>
        <taxon>Eukaryota</taxon>
        <taxon>Sar</taxon>
        <taxon>Alveolata</taxon>
        <taxon>Apicomplexa</taxon>
        <taxon>Conoidasida</taxon>
        <taxon>Coccidia</taxon>
        <taxon>Eucoccidiorida</taxon>
        <taxon>Eimeriorina</taxon>
        <taxon>Cryptosporidiidae</taxon>
        <taxon>Cryptosporidium</taxon>
    </lineage>
</organism>
<evidence type="ECO:0000313" key="2">
    <source>
        <dbReference type="EMBL" id="CUV06710.1"/>
    </source>
</evidence>
<evidence type="ECO:0000313" key="4">
    <source>
        <dbReference type="Proteomes" id="UP001429100"/>
    </source>
</evidence>
<gene>
    <name evidence="2" type="ORF">CHUDEA6_2850</name>
    <name evidence="3" type="ORF">GY17_00000294</name>
</gene>
<dbReference type="AlphaFoldDB" id="A0A0S4TGX4"/>
<keyword evidence="4" id="KW-1185">Reference proteome</keyword>
<feature type="region of interest" description="Disordered" evidence="1">
    <location>
        <begin position="121"/>
        <end position="146"/>
    </location>
</feature>
<evidence type="ECO:0000313" key="3">
    <source>
        <dbReference type="EMBL" id="PPS97455.1"/>
    </source>
</evidence>
<evidence type="ECO:0000256" key="1">
    <source>
        <dbReference type="SAM" id="MobiDB-lite"/>
    </source>
</evidence>
<dbReference type="VEuPathDB" id="CryptoDB:GY17_00000294"/>
<dbReference type="EMBL" id="JTAI01000007">
    <property type="protein sequence ID" value="PPS97455.1"/>
    <property type="molecule type" value="Genomic_DNA"/>
</dbReference>
<feature type="compositionally biased region" description="Acidic residues" evidence="1">
    <location>
        <begin position="126"/>
        <end position="142"/>
    </location>
</feature>
<reference evidence="3 4" key="3">
    <citation type="submission" date="2017-10" db="EMBL/GenBank/DDBJ databases">
        <title>Consistent, comparative and evidence-based genome annotation and re-annotation for the closely-related species, Cryptosporidium parvum, C. hominis and C. tyzzeri.</title>
        <authorList>
            <person name="Baptista R.P."/>
            <person name="Li Y."/>
            <person name="Sateriale A."/>
            <person name="Striepen B."/>
            <person name="Kissinger J.C."/>
        </authorList>
    </citation>
    <scope>NUCLEOTIDE SEQUENCE [LARGE SCALE GENOMIC DNA]</scope>
    <source>
        <strain evidence="3">30976</strain>
    </source>
</reference>
<dbReference type="Proteomes" id="UP001429100">
    <property type="component" value="Unassembled WGS sequence"/>
</dbReference>
<dbReference type="VEuPathDB" id="CryptoDB:Chro.60330"/>
<protein>
    <submittedName>
        <fullName evidence="2">Uncharacterized protein</fullName>
    </submittedName>
</protein>
<reference evidence="2" key="2">
    <citation type="submission" date="2015-08" db="EMBL/GenBank/DDBJ databases">
        <authorList>
            <person name="Babu N.S."/>
            <person name="Beckwith C.J."/>
            <person name="Beseler K.G."/>
            <person name="Brison A."/>
            <person name="Carone J.V."/>
            <person name="Caskin T.P."/>
            <person name="Diamond M."/>
            <person name="Durham M.E."/>
            <person name="Foxe J.M."/>
            <person name="Go M."/>
            <person name="Henderson B.A."/>
            <person name="Jones I.B."/>
            <person name="McGettigan J.A."/>
            <person name="Micheletti S.J."/>
            <person name="Nasrallah M.E."/>
            <person name="Ortiz D."/>
            <person name="Piller C.R."/>
            <person name="Privatt S.R."/>
            <person name="Schneider S.L."/>
            <person name="Sharp S."/>
            <person name="Smith T.C."/>
            <person name="Stanton J.D."/>
            <person name="Ullery H.E."/>
            <person name="Wilson R.J."/>
            <person name="Serrano M.G."/>
            <person name="Buck G."/>
            <person name="Lee V."/>
            <person name="Wang Y."/>
            <person name="Carvalho R."/>
            <person name="Voegtly L."/>
            <person name="Shi R."/>
            <person name="Duckworth R."/>
            <person name="Johnson A."/>
            <person name="Loviza R."/>
            <person name="Walstead R."/>
            <person name="Shah Z."/>
            <person name="Kiflezghi M."/>
            <person name="Wade K."/>
            <person name="Ball S.L."/>
            <person name="Bradley K.W."/>
            <person name="Asai D.J."/>
            <person name="Bowman C.A."/>
            <person name="Russell D.A."/>
            <person name="Pope W.H."/>
            <person name="Jacobs-Sera D."/>
            <person name="Hendrix R.W."/>
            <person name="Hatfull G.F."/>
        </authorList>
    </citation>
    <scope>NUCLEOTIDE SEQUENCE [LARGE SCALE GENOMIC DNA]</scope>
</reference>
<proteinExistence type="predicted"/>
<reference evidence="3 4" key="1">
    <citation type="submission" date="2014-11" db="EMBL/GenBank/DDBJ databases">
        <title>Comparative genomic analysis of Cryptosporidium hominis reveals occurrence of genetic recombination in virulent subtypes.</title>
        <authorList>
            <person name="Guo Y."/>
            <person name="Tang K."/>
            <person name="Frace M."/>
            <person name="Li N."/>
            <person name="Roellig D.M."/>
            <person name="Sammons S."/>
            <person name="Knipe K."/>
            <person name="Rowe L."/>
            <person name="Feng Y."/>
            <person name="Xiao L."/>
        </authorList>
    </citation>
    <scope>NUCLEOTIDE SEQUENCE [LARGE SCALE GENOMIC DNA]</scope>
    <source>
        <strain evidence="3">30976</strain>
    </source>
</reference>
<dbReference type="VEuPathDB" id="CryptoDB:ChTU502y2012_379g0085"/>
<dbReference type="VEuPathDB" id="CryptoDB:CHUDEA6_2850"/>
<accession>A0A0S4TGX4</accession>
<dbReference type="EMBL" id="LN877952">
    <property type="protein sequence ID" value="CUV06710.1"/>
    <property type="molecule type" value="Genomic_DNA"/>
</dbReference>